<dbReference type="AlphaFoldDB" id="E9G5R2"/>
<gene>
    <name evidence="1" type="ORF">DAPPUDRAFT_98753</name>
</gene>
<evidence type="ECO:0000313" key="1">
    <source>
        <dbReference type="EMBL" id="EFX85256.1"/>
    </source>
</evidence>
<sequence length="172" mass="19346">MLLLIQLVKGVKNSSLAAACCQQGSNPIDVHQLALVSSRPKFAILIFDAAEVGCRLCRLPVSHDENVKVQYQFFKSPNSDLSACSFCRNVVPRVSCCLYPCNNHTSCFSQMVKGVMKKSPTVVCSMWCQCYPEVLSCAGVPEPAVPEFFLIADFNYFHLWFLLYKWYPMLLT</sequence>
<organism evidence="1 2">
    <name type="scientific">Daphnia pulex</name>
    <name type="common">Water flea</name>
    <dbReference type="NCBI Taxonomy" id="6669"/>
    <lineage>
        <taxon>Eukaryota</taxon>
        <taxon>Metazoa</taxon>
        <taxon>Ecdysozoa</taxon>
        <taxon>Arthropoda</taxon>
        <taxon>Crustacea</taxon>
        <taxon>Branchiopoda</taxon>
        <taxon>Diplostraca</taxon>
        <taxon>Cladocera</taxon>
        <taxon>Anomopoda</taxon>
        <taxon>Daphniidae</taxon>
        <taxon>Daphnia</taxon>
    </lineage>
</organism>
<dbReference type="EMBL" id="GL732532">
    <property type="protein sequence ID" value="EFX85256.1"/>
    <property type="molecule type" value="Genomic_DNA"/>
</dbReference>
<proteinExistence type="predicted"/>
<dbReference type="HOGENOM" id="CLU_1556814_0_0_1"/>
<dbReference type="InParanoid" id="E9G5R2"/>
<dbReference type="Proteomes" id="UP000000305">
    <property type="component" value="Unassembled WGS sequence"/>
</dbReference>
<evidence type="ECO:0000313" key="2">
    <source>
        <dbReference type="Proteomes" id="UP000000305"/>
    </source>
</evidence>
<dbReference type="KEGG" id="dpx:DAPPUDRAFT_98753"/>
<accession>E9G5R2</accession>
<name>E9G5R2_DAPPU</name>
<protein>
    <submittedName>
        <fullName evidence="1">Uncharacterized protein</fullName>
    </submittedName>
</protein>
<reference evidence="1 2" key="1">
    <citation type="journal article" date="2011" name="Science">
        <title>The ecoresponsive genome of Daphnia pulex.</title>
        <authorList>
            <person name="Colbourne J.K."/>
            <person name="Pfrender M.E."/>
            <person name="Gilbert D."/>
            <person name="Thomas W.K."/>
            <person name="Tucker A."/>
            <person name="Oakley T.H."/>
            <person name="Tokishita S."/>
            <person name="Aerts A."/>
            <person name="Arnold G.J."/>
            <person name="Basu M.K."/>
            <person name="Bauer D.J."/>
            <person name="Caceres C.E."/>
            <person name="Carmel L."/>
            <person name="Casola C."/>
            <person name="Choi J.H."/>
            <person name="Detter J.C."/>
            <person name="Dong Q."/>
            <person name="Dusheyko S."/>
            <person name="Eads B.D."/>
            <person name="Frohlich T."/>
            <person name="Geiler-Samerotte K.A."/>
            <person name="Gerlach D."/>
            <person name="Hatcher P."/>
            <person name="Jogdeo S."/>
            <person name="Krijgsveld J."/>
            <person name="Kriventseva E.V."/>
            <person name="Kultz D."/>
            <person name="Laforsch C."/>
            <person name="Lindquist E."/>
            <person name="Lopez J."/>
            <person name="Manak J.R."/>
            <person name="Muller J."/>
            <person name="Pangilinan J."/>
            <person name="Patwardhan R.P."/>
            <person name="Pitluck S."/>
            <person name="Pritham E.J."/>
            <person name="Rechtsteiner A."/>
            <person name="Rho M."/>
            <person name="Rogozin I.B."/>
            <person name="Sakarya O."/>
            <person name="Salamov A."/>
            <person name="Schaack S."/>
            <person name="Shapiro H."/>
            <person name="Shiga Y."/>
            <person name="Skalitzky C."/>
            <person name="Smith Z."/>
            <person name="Souvorov A."/>
            <person name="Sung W."/>
            <person name="Tang Z."/>
            <person name="Tsuchiya D."/>
            <person name="Tu H."/>
            <person name="Vos H."/>
            <person name="Wang M."/>
            <person name="Wolf Y.I."/>
            <person name="Yamagata H."/>
            <person name="Yamada T."/>
            <person name="Ye Y."/>
            <person name="Shaw J.R."/>
            <person name="Andrews J."/>
            <person name="Crease T.J."/>
            <person name="Tang H."/>
            <person name="Lucas S.M."/>
            <person name="Robertson H.M."/>
            <person name="Bork P."/>
            <person name="Koonin E.V."/>
            <person name="Zdobnov E.M."/>
            <person name="Grigoriev I.V."/>
            <person name="Lynch M."/>
            <person name="Boore J.L."/>
        </authorList>
    </citation>
    <scope>NUCLEOTIDE SEQUENCE [LARGE SCALE GENOMIC DNA]</scope>
</reference>
<keyword evidence="2" id="KW-1185">Reference proteome</keyword>